<evidence type="ECO:0008006" key="3">
    <source>
        <dbReference type="Google" id="ProtNLM"/>
    </source>
</evidence>
<dbReference type="InterPro" id="IPR053226">
    <property type="entry name" value="Pyrrolopyrazine_biosynth_F"/>
</dbReference>
<dbReference type="HOGENOM" id="CLU_033907_2_0_1"/>
<gene>
    <name evidence="1" type="ORF">PEX2_046500</name>
</gene>
<dbReference type="PhylomeDB" id="A0A0A2K4M1"/>
<name>A0A0A2K4M1_PENEN</name>
<dbReference type="AlphaFoldDB" id="A0A0A2K4M1"/>
<protein>
    <recommendedName>
        <fullName evidence="3">P-loop containing nucleoside triphosphate hydrolase</fullName>
    </recommendedName>
</protein>
<proteinExistence type="predicted"/>
<dbReference type="VEuPathDB" id="FungiDB:PEXP_048010"/>
<organism evidence="1 2">
    <name type="scientific">Penicillium expansum</name>
    <name type="common">Blue mold rot fungus</name>
    <dbReference type="NCBI Taxonomy" id="27334"/>
    <lineage>
        <taxon>Eukaryota</taxon>
        <taxon>Fungi</taxon>
        <taxon>Dikarya</taxon>
        <taxon>Ascomycota</taxon>
        <taxon>Pezizomycotina</taxon>
        <taxon>Eurotiomycetes</taxon>
        <taxon>Eurotiomycetidae</taxon>
        <taxon>Eurotiales</taxon>
        <taxon>Aspergillaceae</taxon>
        <taxon>Penicillium</taxon>
    </lineage>
</organism>
<sequence>MAITITTPEDKDQPRRVLLVSIPRTASNLFLKILNIPNQPNVLTNQKGGYFFHDAFTIASRDGRVEKPLDQWTTDAKSETKAAIQQCFNELEDYSTRARTESKIMFAKEHAFWFLNPGFFTSAMSGAPKPSLEQLKEFRISMPEQYGPSQTFSPNNKTVMPDEYLRTWQLAFIIRHPALAYPSLYRAMQKLSKVGYIDDDGIKGLSLTNMSLEWTRKLFDWCLEQPDESVIPLVIDANDVIHNPGAVAKFCEKAGLDTASLQFEWSGSEKKSESWATESANIGNTEELALHKNVASIMLSTLEESTSVVKDKAPASVDVDTEVAKWHVEFGDEIAELLEKATRDSMPDYEYLKAHRVTV</sequence>
<dbReference type="SUPFAM" id="SSF52540">
    <property type="entry name" value="P-loop containing nucleoside triphosphate hydrolases"/>
    <property type="match status" value="1"/>
</dbReference>
<dbReference type="Proteomes" id="UP000030143">
    <property type="component" value="Unassembled WGS sequence"/>
</dbReference>
<accession>A0A0A2K4M1</accession>
<comment type="caution">
    <text evidence="1">The sequence shown here is derived from an EMBL/GenBank/DDBJ whole genome shotgun (WGS) entry which is preliminary data.</text>
</comment>
<reference evidence="1 2" key="1">
    <citation type="journal article" date="2015" name="Mol. Plant Microbe Interact.">
        <title>Genome, transcriptome, and functional analyses of Penicillium expansum provide new insights into secondary metabolism and pathogenicity.</title>
        <authorList>
            <person name="Ballester A.R."/>
            <person name="Marcet-Houben M."/>
            <person name="Levin E."/>
            <person name="Sela N."/>
            <person name="Selma-Lazaro C."/>
            <person name="Carmona L."/>
            <person name="Wisniewski M."/>
            <person name="Droby S."/>
            <person name="Gonzalez-Candelas L."/>
            <person name="Gabaldon T."/>
        </authorList>
    </citation>
    <scope>NUCLEOTIDE SEQUENCE [LARGE SCALE GENOMIC DNA]</scope>
    <source>
        <strain evidence="1 2">MD-8</strain>
    </source>
</reference>
<evidence type="ECO:0000313" key="1">
    <source>
        <dbReference type="EMBL" id="KGO62624.1"/>
    </source>
</evidence>
<dbReference type="RefSeq" id="XP_016603155.1">
    <property type="nucleotide sequence ID" value="XM_016741925.1"/>
</dbReference>
<dbReference type="PANTHER" id="PTHR48419:SF1">
    <property type="entry name" value="SULFOTRANSFERASE DOMAIN-CONTAINING PROTEIN"/>
    <property type="match status" value="1"/>
</dbReference>
<dbReference type="InterPro" id="IPR027417">
    <property type="entry name" value="P-loop_NTPase"/>
</dbReference>
<keyword evidence="2" id="KW-1185">Reference proteome</keyword>
<dbReference type="PANTHER" id="PTHR48419">
    <property type="entry name" value="SULFOTRANSFERASE DOMAIN-CONTAINING PROTEIN"/>
    <property type="match status" value="1"/>
</dbReference>
<dbReference type="EMBL" id="JQFZ01000020">
    <property type="protein sequence ID" value="KGO62624.1"/>
    <property type="molecule type" value="Genomic_DNA"/>
</dbReference>
<dbReference type="OrthoDB" id="3650366at2759"/>
<evidence type="ECO:0000313" key="2">
    <source>
        <dbReference type="Proteomes" id="UP000030143"/>
    </source>
</evidence>
<dbReference type="GeneID" id="27677344"/>
<dbReference type="STRING" id="27334.A0A0A2K4M1"/>